<feature type="compositionally biased region" description="Polar residues" evidence="1">
    <location>
        <begin position="650"/>
        <end position="664"/>
    </location>
</feature>
<feature type="compositionally biased region" description="Polar residues" evidence="1">
    <location>
        <begin position="329"/>
        <end position="341"/>
    </location>
</feature>
<feature type="region of interest" description="Disordered" evidence="1">
    <location>
        <begin position="74"/>
        <end position="175"/>
    </location>
</feature>
<feature type="compositionally biased region" description="Basic and acidic residues" evidence="1">
    <location>
        <begin position="91"/>
        <end position="100"/>
    </location>
</feature>
<dbReference type="EMBL" id="LKCW01000083">
    <property type="protein sequence ID" value="KPM40460.1"/>
    <property type="molecule type" value="Genomic_DNA"/>
</dbReference>
<feature type="compositionally biased region" description="Basic and acidic residues" evidence="1">
    <location>
        <begin position="503"/>
        <end position="524"/>
    </location>
</feature>
<feature type="compositionally biased region" description="Polar residues" evidence="1">
    <location>
        <begin position="816"/>
        <end position="845"/>
    </location>
</feature>
<proteinExistence type="predicted"/>
<protein>
    <submittedName>
        <fullName evidence="2">Uncharacterized protein</fullName>
    </submittedName>
</protein>
<name>A0A0N8H709_9HYPO</name>
<sequence length="1138" mass="123726">MAAQPMPHLQRNINVENHTRAQSMHPHLAAAYPIHSSGLIVQPAYGQHATVHTNTTFLNNMEQHQLGNAVLSRRQSHHIGGTPSISSASQIDHKDNRDPHWSGNNHPRSENFNTGLPTPNRGSGQRNGPRNPKGNRRGSQGQRSVTGHVSQHQGNQGPGQNRRDGASWSSTWRRTSAGSQTTVCRNLKTANGGMQYVHCPCEECNNRNCSVYVTIKGSTANQPLLDVQARIKYGLGDRFGPVIDVFPLPSRDFSNFIARFAHEHSVSEALTFGGGDMPDREISVAVTPVLRSKWIVRSREGVIPADRHRSRDLSLQQLGYPFSHHGSPSAMNQQPPTAHLNSGSVAQLTHLAQSHPGFSNMQMPNAQLVHGGLQGQNCFPTGTQFAQPGYVRSGFPPQMPFAMQHHSFNPEKAQQQGQRNNSVNHEPSSGNRVILPKKPEAPTKETQKLTSSAAEAPRGPENTKPQDNDMTRGKIGKPNGAKPRVFLPKTTKPEATLKVLHKARPDHTQDATDDSKCDNHHPKVVENSSEKPALTPETTVVVPDSRRDERNSHVRVPSVFTDNEIKERRKAWARISMPLIPRKPKEVSTRVNEAVDTVSDTQQVSQEGKVGNSTTGSERSSPSHPCLTPDADSLRVFSLGKSFEAGATGDTGNKNLESLQNNSVSRRELSPRVEAAQQTAASSRQPSDEKGMKSALKPFKGPGGNQNKSKQVASGRESRQSDRSGHGSSSLSTPTISHPALPATRLSGSNPTSQTSNENSKIGELPRKNKNKNKYKKKPKQTEGSRSESPANNAATETQVHSKEESTRLSKKNTHGRQSSTNPILNEDSSGTMKTQVPQDRSISPSKRPREEIFQRFCSVTSKRNKQNGDQAQSPPPGQLSPLKPSEEAQATVVESSDRLAYRANAGGSLRMGKKRRNRALVTEPSVAEQRLDMQVVPPSSDFAFACTSVTPTAVNGFSGNADLGEIASPIAKSRLNPKAEDFHSPSRVTDSDAHEKAGDDTASNKGRSTTPHGPQKADNGSKTVSPKEQTIMEDKKGLAHDGETTTKSPTPAATTKKPSKSQKRDKVKDKAASTQGEAQEPHTPPKASPEKKKGLDNDDWPSLPPPRERAESKSSTRSLSLWTKKVGGSEQCSPARK</sequence>
<feature type="compositionally biased region" description="Polar residues" evidence="1">
    <location>
        <begin position="676"/>
        <end position="685"/>
    </location>
</feature>
<feature type="compositionally biased region" description="Polar residues" evidence="1">
    <location>
        <begin position="102"/>
        <end position="123"/>
    </location>
</feature>
<evidence type="ECO:0000313" key="3">
    <source>
        <dbReference type="Proteomes" id="UP000050424"/>
    </source>
</evidence>
<evidence type="ECO:0000256" key="1">
    <source>
        <dbReference type="SAM" id="MobiDB-lite"/>
    </source>
</evidence>
<feature type="compositionally biased region" description="Basic residues" evidence="1">
    <location>
        <begin position="768"/>
        <end position="779"/>
    </location>
</feature>
<feature type="compositionally biased region" description="Basic and acidic residues" evidence="1">
    <location>
        <begin position="1031"/>
        <end position="1045"/>
    </location>
</feature>
<feature type="compositionally biased region" description="Polar residues" evidence="1">
    <location>
        <begin position="746"/>
        <end position="760"/>
    </location>
</feature>
<feature type="region of interest" description="Disordered" evidence="1">
    <location>
        <begin position="322"/>
        <end position="341"/>
    </location>
</feature>
<organism evidence="2 3">
    <name type="scientific">Neonectria ditissima</name>
    <dbReference type="NCBI Taxonomy" id="78410"/>
    <lineage>
        <taxon>Eukaryota</taxon>
        <taxon>Fungi</taxon>
        <taxon>Dikarya</taxon>
        <taxon>Ascomycota</taxon>
        <taxon>Pezizomycotina</taxon>
        <taxon>Sordariomycetes</taxon>
        <taxon>Hypocreomycetidae</taxon>
        <taxon>Hypocreales</taxon>
        <taxon>Nectriaceae</taxon>
        <taxon>Neonectria</taxon>
    </lineage>
</organism>
<feature type="compositionally biased region" description="Basic and acidic residues" evidence="1">
    <location>
        <begin position="1063"/>
        <end position="1072"/>
    </location>
</feature>
<feature type="region of interest" description="Disordered" evidence="1">
    <location>
        <begin position="973"/>
        <end position="1138"/>
    </location>
</feature>
<feature type="region of interest" description="Disordered" evidence="1">
    <location>
        <begin position="410"/>
        <end position="536"/>
    </location>
</feature>
<feature type="compositionally biased region" description="Polar residues" evidence="1">
    <location>
        <begin position="1002"/>
        <end position="1029"/>
    </location>
</feature>
<keyword evidence="3" id="KW-1185">Reference proteome</keyword>
<feature type="region of interest" description="Disordered" evidence="1">
    <location>
        <begin position="645"/>
        <end position="927"/>
    </location>
</feature>
<feature type="compositionally biased region" description="Polar residues" evidence="1">
    <location>
        <begin position="412"/>
        <end position="431"/>
    </location>
</feature>
<accession>A0A0N8H709</accession>
<feature type="compositionally biased region" description="Basic and acidic residues" evidence="1">
    <location>
        <begin position="716"/>
        <end position="725"/>
    </location>
</feature>
<feature type="compositionally biased region" description="Basic and acidic residues" evidence="1">
    <location>
        <begin position="437"/>
        <end position="447"/>
    </location>
</feature>
<feature type="region of interest" description="Disordered" evidence="1">
    <location>
        <begin position="585"/>
        <end position="631"/>
    </location>
</feature>
<comment type="caution">
    <text evidence="2">The sequence shown here is derived from an EMBL/GenBank/DDBJ whole genome shotgun (WGS) entry which is preliminary data.</text>
</comment>
<dbReference type="OrthoDB" id="3941926at2759"/>
<feature type="compositionally biased region" description="Polar residues" evidence="1">
    <location>
        <begin position="139"/>
        <end position="159"/>
    </location>
</feature>
<dbReference type="Proteomes" id="UP000050424">
    <property type="component" value="Unassembled WGS sequence"/>
</dbReference>
<feature type="compositionally biased region" description="Basic and acidic residues" evidence="1">
    <location>
        <begin position="978"/>
        <end position="1000"/>
    </location>
</feature>
<feature type="compositionally biased region" description="Polar residues" evidence="1">
    <location>
        <begin position="598"/>
        <end position="623"/>
    </location>
</feature>
<feature type="compositionally biased region" description="Polar residues" evidence="1">
    <location>
        <begin position="787"/>
        <end position="799"/>
    </location>
</feature>
<feature type="compositionally biased region" description="Low complexity" evidence="1">
    <location>
        <begin position="1046"/>
        <end position="1057"/>
    </location>
</feature>
<feature type="compositionally biased region" description="Polar residues" evidence="1">
    <location>
        <begin position="858"/>
        <end position="873"/>
    </location>
</feature>
<gene>
    <name evidence="2" type="ORF">AK830_g6132</name>
</gene>
<dbReference type="AlphaFoldDB" id="A0A0N8H709"/>
<reference evidence="2 3" key="1">
    <citation type="submission" date="2015-09" db="EMBL/GenBank/DDBJ databases">
        <title>Draft genome of a European isolate of the apple canker pathogen Neonectria ditissima.</title>
        <authorList>
            <person name="Gomez-Cortecero A."/>
            <person name="Harrison R.J."/>
            <person name="Armitage A.D."/>
        </authorList>
    </citation>
    <scope>NUCLEOTIDE SEQUENCE [LARGE SCALE GENOMIC DNA]</scope>
    <source>
        <strain evidence="2 3">R09/05</strain>
    </source>
</reference>
<evidence type="ECO:0000313" key="2">
    <source>
        <dbReference type="EMBL" id="KPM40460.1"/>
    </source>
</evidence>